<dbReference type="SUPFAM" id="SSF88874">
    <property type="entry name" value="Receptor-binding domain of short tail fibre protein gp12"/>
    <property type="match status" value="1"/>
</dbReference>
<feature type="domain" description="Phage tail collar" evidence="2">
    <location>
        <begin position="133"/>
        <end position="170"/>
    </location>
</feature>
<gene>
    <name evidence="3" type="ORF">SAMN04488111_2666</name>
</gene>
<keyword evidence="4" id="KW-1185">Reference proteome</keyword>
<feature type="chain" id="PRO_5012172816" evidence="1">
    <location>
        <begin position="22"/>
        <end position="297"/>
    </location>
</feature>
<protein>
    <submittedName>
        <fullName evidence="3">Phage Tail Collar Domain</fullName>
    </submittedName>
</protein>
<sequence length="297" mass="31833">MKSKLLLLSFLMLFTFTTNYAQSSAETSGIAIQGIARDINNTARANEDINLTFSIYYKVLEVAQPPIVNYTEPLTTDAFGVFSHVINNPYTNNNLFEKYQMWLKIDEGGTIISDEKLKHVPYAISANNGVPVGSIMPFVGTVAPAGWALCNGQDLTAIDGSEALIDLLVNDYAPNLGGMFLRGTGGSGDHVGPALNTTQDDTAGPHTHPNDIVITGGEADAEAQGQFTLPTGSPGIFNNGRGFFFTDILNGETATIGINSDVRVYEHETTKTGGVQTNTGVVETRPVSYGVNYIIKL</sequence>
<dbReference type="EMBL" id="FZNX01000004">
    <property type="protein sequence ID" value="SNR71622.1"/>
    <property type="molecule type" value="Genomic_DNA"/>
</dbReference>
<evidence type="ECO:0000259" key="2">
    <source>
        <dbReference type="Pfam" id="PF07484"/>
    </source>
</evidence>
<dbReference type="AlphaFoldDB" id="A0A238YKU3"/>
<feature type="signal peptide" evidence="1">
    <location>
        <begin position="1"/>
        <end position="21"/>
    </location>
</feature>
<keyword evidence="1" id="KW-0732">Signal</keyword>
<reference evidence="4" key="1">
    <citation type="submission" date="2017-06" db="EMBL/GenBank/DDBJ databases">
        <authorList>
            <person name="Varghese N."/>
            <person name="Submissions S."/>
        </authorList>
    </citation>
    <scope>NUCLEOTIDE SEQUENCE [LARGE SCALE GENOMIC DNA]</scope>
    <source>
        <strain evidence="4">DSM 27993</strain>
    </source>
</reference>
<organism evidence="3 4">
    <name type="scientific">Lutibacter flavus</name>
    <dbReference type="NCBI Taxonomy" id="691689"/>
    <lineage>
        <taxon>Bacteria</taxon>
        <taxon>Pseudomonadati</taxon>
        <taxon>Bacteroidota</taxon>
        <taxon>Flavobacteriia</taxon>
        <taxon>Flavobacteriales</taxon>
        <taxon>Flavobacteriaceae</taxon>
        <taxon>Lutibacter</taxon>
    </lineage>
</organism>
<dbReference type="InterPro" id="IPR037053">
    <property type="entry name" value="Phage_tail_collar_dom_sf"/>
</dbReference>
<dbReference type="Gene3D" id="3.90.1340.10">
    <property type="entry name" value="Phage tail collar domain"/>
    <property type="match status" value="1"/>
</dbReference>
<evidence type="ECO:0000256" key="1">
    <source>
        <dbReference type="SAM" id="SignalP"/>
    </source>
</evidence>
<evidence type="ECO:0000313" key="3">
    <source>
        <dbReference type="EMBL" id="SNR71622.1"/>
    </source>
</evidence>
<dbReference type="RefSeq" id="WP_089378928.1">
    <property type="nucleotide sequence ID" value="NZ_FZNX01000004.1"/>
</dbReference>
<dbReference type="OrthoDB" id="9113831at2"/>
<proteinExistence type="predicted"/>
<dbReference type="Proteomes" id="UP000198412">
    <property type="component" value="Unassembled WGS sequence"/>
</dbReference>
<accession>A0A238YKU3</accession>
<name>A0A238YKU3_9FLAO</name>
<dbReference type="Pfam" id="PF07484">
    <property type="entry name" value="Collar"/>
    <property type="match status" value="1"/>
</dbReference>
<evidence type="ECO:0000313" key="4">
    <source>
        <dbReference type="Proteomes" id="UP000198412"/>
    </source>
</evidence>
<dbReference type="InterPro" id="IPR011083">
    <property type="entry name" value="Phage_tail_collar_dom"/>
</dbReference>